<keyword evidence="5 9" id="KW-0472">Membrane</keyword>
<dbReference type="InterPro" id="IPR003599">
    <property type="entry name" value="Ig_sub"/>
</dbReference>
<keyword evidence="2" id="KW-1003">Cell membrane</keyword>
<feature type="transmembrane region" description="Helical" evidence="9">
    <location>
        <begin position="272"/>
        <end position="293"/>
    </location>
</feature>
<feature type="compositionally biased region" description="Polar residues" evidence="8">
    <location>
        <begin position="420"/>
        <end position="431"/>
    </location>
</feature>
<keyword evidence="9" id="KW-0812">Transmembrane</keyword>
<keyword evidence="4" id="KW-0391">Immunity</keyword>
<dbReference type="GO" id="GO:0005886">
    <property type="term" value="C:plasma membrane"/>
    <property type="evidence" value="ECO:0007669"/>
    <property type="project" value="UniProtKB-SubCell"/>
</dbReference>
<evidence type="ECO:0000259" key="11">
    <source>
        <dbReference type="SMART" id="SM00409"/>
    </source>
</evidence>
<keyword evidence="7" id="KW-0325">Glycoprotein</keyword>
<keyword evidence="13" id="KW-1185">Reference proteome</keyword>
<feature type="chain" id="PRO_5035713508" description="Immunoglobulin domain-containing protein" evidence="10">
    <location>
        <begin position="18"/>
        <end position="546"/>
    </location>
</feature>
<dbReference type="Gene3D" id="2.60.40.10">
    <property type="entry name" value="Immunoglobulins"/>
    <property type="match status" value="2"/>
</dbReference>
<feature type="domain" description="Immunoglobulin" evidence="11">
    <location>
        <begin position="152"/>
        <end position="247"/>
    </location>
</feature>
<dbReference type="SMART" id="SM00409">
    <property type="entry name" value="IG"/>
    <property type="match status" value="2"/>
</dbReference>
<reference evidence="12" key="1">
    <citation type="submission" date="2020-08" db="EMBL/GenBank/DDBJ databases">
        <title>Chromosome-level assembly of Southern catfish (Silurus meridionalis) provides insights into visual adaptation to the nocturnal and benthic lifestyles.</title>
        <authorList>
            <person name="Zhang Y."/>
            <person name="Wang D."/>
            <person name="Peng Z."/>
        </authorList>
    </citation>
    <scope>NUCLEOTIDE SEQUENCE</scope>
    <source>
        <strain evidence="12">SWU-2019-XX</strain>
        <tissue evidence="12">Muscle</tissue>
    </source>
</reference>
<evidence type="ECO:0000256" key="2">
    <source>
        <dbReference type="ARBA" id="ARBA00022475"/>
    </source>
</evidence>
<dbReference type="InterPro" id="IPR052051">
    <property type="entry name" value="TCR_complex_component"/>
</dbReference>
<feature type="compositionally biased region" description="Basic and acidic residues" evidence="8">
    <location>
        <begin position="432"/>
        <end position="448"/>
    </location>
</feature>
<sequence length="546" mass="60626">MGFICFLLCVILHMANSAILNQIRTEGRIALLHCLHDGKVVWSKSADRGRVDILTAQHGEDVPYITHSPNLDPRYAVVGNLSLLISSVSLSDSGIYYCNSVPVINLTVTPLQNERPLPYADLEEAEGSTGETEEGSAALLLHGSVHTAQSDFISKTFTEGSSAFLYCGNKSSVMWFKGVKEGRRPIIFAERGVATMKHIPDADHRFSVLSDLSLHIKNVSLSDSGIYYCNFKHVFIMIITPVQSSRVMPEQSSHVEGSTAPTAPPSDDKDSWMVPVVVSVSCLVVLLLALSVWRCFTKRKNPQNQIHLYDSMTNLPAAPPPGFSVKQNQKLYDSIKNLADAPQSGEEQRERESVYFLPQNPTSNTTAGQQSLVHLYDSITNLPPGFSGNPKLYDSIKNLADAPQCGEEQRERESVYFLAQNPTSNTTGSQDKTNESDKTETYEEHEQNNRGFSSRLLILVVVLACMGLFVVILWNSLTQYSKPNNNEHHYETIDDTVPPTAADNPEKLNQDTTNPRAAFCSTSDTLWRINPVYPRSHKKQTHIQII</sequence>
<proteinExistence type="predicted"/>
<keyword evidence="3 10" id="KW-0732">Signal</keyword>
<dbReference type="PANTHER" id="PTHR19433:SF111">
    <property type="entry name" value="T CELL RECEPTOR ALPHA VARIABLE 4"/>
    <property type="match status" value="1"/>
</dbReference>
<dbReference type="GO" id="GO:0009617">
    <property type="term" value="P:response to bacterium"/>
    <property type="evidence" value="ECO:0007669"/>
    <property type="project" value="TreeGrafter"/>
</dbReference>
<dbReference type="AlphaFoldDB" id="A0A8T0B7M3"/>
<dbReference type="Pfam" id="PF07686">
    <property type="entry name" value="V-set"/>
    <property type="match status" value="1"/>
</dbReference>
<evidence type="ECO:0000256" key="1">
    <source>
        <dbReference type="ARBA" id="ARBA00004236"/>
    </source>
</evidence>
<dbReference type="InterPro" id="IPR036179">
    <property type="entry name" value="Ig-like_dom_sf"/>
</dbReference>
<evidence type="ECO:0000256" key="4">
    <source>
        <dbReference type="ARBA" id="ARBA00022859"/>
    </source>
</evidence>
<name>A0A8T0B7M3_SILME</name>
<organism evidence="12 13">
    <name type="scientific">Silurus meridionalis</name>
    <name type="common">Southern catfish</name>
    <name type="synonym">Silurus soldatovi meridionalis</name>
    <dbReference type="NCBI Taxonomy" id="175797"/>
    <lineage>
        <taxon>Eukaryota</taxon>
        <taxon>Metazoa</taxon>
        <taxon>Chordata</taxon>
        <taxon>Craniata</taxon>
        <taxon>Vertebrata</taxon>
        <taxon>Euteleostomi</taxon>
        <taxon>Actinopterygii</taxon>
        <taxon>Neopterygii</taxon>
        <taxon>Teleostei</taxon>
        <taxon>Ostariophysi</taxon>
        <taxon>Siluriformes</taxon>
        <taxon>Siluridae</taxon>
        <taxon>Silurus</taxon>
    </lineage>
</organism>
<evidence type="ECO:0000256" key="10">
    <source>
        <dbReference type="SAM" id="SignalP"/>
    </source>
</evidence>
<evidence type="ECO:0000256" key="6">
    <source>
        <dbReference type="ARBA" id="ARBA00023157"/>
    </source>
</evidence>
<evidence type="ECO:0000256" key="7">
    <source>
        <dbReference type="ARBA" id="ARBA00023180"/>
    </source>
</evidence>
<evidence type="ECO:0000256" key="3">
    <source>
        <dbReference type="ARBA" id="ARBA00022729"/>
    </source>
</evidence>
<gene>
    <name evidence="12" type="ORF">HF521_001825</name>
</gene>
<evidence type="ECO:0000256" key="9">
    <source>
        <dbReference type="SAM" id="Phobius"/>
    </source>
</evidence>
<feature type="region of interest" description="Disordered" evidence="8">
    <location>
        <begin position="489"/>
        <end position="515"/>
    </location>
</feature>
<feature type="region of interest" description="Disordered" evidence="8">
    <location>
        <begin position="418"/>
        <end position="448"/>
    </location>
</feature>
<comment type="subcellular location">
    <subcellularLocation>
        <location evidence="1">Cell membrane</location>
    </subcellularLocation>
</comment>
<evidence type="ECO:0000313" key="13">
    <source>
        <dbReference type="Proteomes" id="UP000606274"/>
    </source>
</evidence>
<evidence type="ECO:0000256" key="5">
    <source>
        <dbReference type="ARBA" id="ARBA00023136"/>
    </source>
</evidence>
<dbReference type="InterPro" id="IPR013783">
    <property type="entry name" value="Ig-like_fold"/>
</dbReference>
<accession>A0A8T0B7M3</accession>
<evidence type="ECO:0000256" key="8">
    <source>
        <dbReference type="SAM" id="MobiDB-lite"/>
    </source>
</evidence>
<dbReference type="EMBL" id="JABFDY010000010">
    <property type="protein sequence ID" value="KAF7702542.1"/>
    <property type="molecule type" value="Genomic_DNA"/>
</dbReference>
<feature type="transmembrane region" description="Helical" evidence="9">
    <location>
        <begin position="456"/>
        <end position="477"/>
    </location>
</feature>
<protein>
    <recommendedName>
        <fullName evidence="11">Immunoglobulin domain-containing protein</fullName>
    </recommendedName>
</protein>
<keyword evidence="9" id="KW-1133">Transmembrane helix</keyword>
<evidence type="ECO:0000313" key="12">
    <source>
        <dbReference type="EMBL" id="KAF7702542.1"/>
    </source>
</evidence>
<feature type="domain" description="Immunoglobulin" evidence="11">
    <location>
        <begin position="19"/>
        <end position="109"/>
    </location>
</feature>
<dbReference type="InterPro" id="IPR013106">
    <property type="entry name" value="Ig_V-set"/>
</dbReference>
<dbReference type="GO" id="GO:0002376">
    <property type="term" value="P:immune system process"/>
    <property type="evidence" value="ECO:0007669"/>
    <property type="project" value="UniProtKB-KW"/>
</dbReference>
<comment type="caution">
    <text evidence="12">The sequence shown here is derived from an EMBL/GenBank/DDBJ whole genome shotgun (WGS) entry which is preliminary data.</text>
</comment>
<dbReference type="PANTHER" id="PTHR19433">
    <property type="entry name" value="T-CELL RECEPTOR ALPHA CHAIN V REGION-RELATED"/>
    <property type="match status" value="1"/>
</dbReference>
<dbReference type="Proteomes" id="UP000606274">
    <property type="component" value="Unassembled WGS sequence"/>
</dbReference>
<dbReference type="SUPFAM" id="SSF48726">
    <property type="entry name" value="Immunoglobulin"/>
    <property type="match status" value="2"/>
</dbReference>
<keyword evidence="6" id="KW-1015">Disulfide bond</keyword>
<feature type="signal peptide" evidence="10">
    <location>
        <begin position="1"/>
        <end position="17"/>
    </location>
</feature>